<dbReference type="PANTHER" id="PTHR19288">
    <property type="entry name" value="4-NITROPHENYLPHOSPHATASE-RELATED"/>
    <property type="match status" value="1"/>
</dbReference>
<keyword evidence="2" id="KW-1185">Reference proteome</keyword>
<dbReference type="NCBIfam" id="TIGR01460">
    <property type="entry name" value="HAD-SF-IIA"/>
    <property type="match status" value="1"/>
</dbReference>
<dbReference type="EMBL" id="CP011454">
    <property type="protein sequence ID" value="AMW05916.1"/>
    <property type="molecule type" value="Genomic_DNA"/>
</dbReference>
<dbReference type="InterPro" id="IPR036412">
    <property type="entry name" value="HAD-like_sf"/>
</dbReference>
<dbReference type="SUPFAM" id="SSF56784">
    <property type="entry name" value="HAD-like"/>
    <property type="match status" value="1"/>
</dbReference>
<dbReference type="PANTHER" id="PTHR19288:SF46">
    <property type="entry name" value="HALOACID DEHALOGENASE-LIKE HYDROLASE DOMAIN-CONTAINING PROTEIN 2"/>
    <property type="match status" value="1"/>
</dbReference>
<dbReference type="Pfam" id="PF13242">
    <property type="entry name" value="Hydrolase_like"/>
    <property type="match status" value="1"/>
</dbReference>
<dbReference type="Pfam" id="PF13344">
    <property type="entry name" value="Hydrolase_6"/>
    <property type="match status" value="1"/>
</dbReference>
<dbReference type="AlphaFoldDB" id="A0A143BLJ9"/>
<reference evidence="1 2" key="1">
    <citation type="journal article" date="2014" name="Proc. Natl. Acad. Sci. U.S.A.">
        <title>Functional type 2 photosynthetic reaction centers found in the rare bacterial phylum Gemmatimonadetes.</title>
        <authorList>
            <person name="Zeng Y."/>
            <person name="Feng F."/>
            <person name="Medova H."/>
            <person name="Dean J."/>
            <person name="Koblizek M."/>
        </authorList>
    </citation>
    <scope>NUCLEOTIDE SEQUENCE [LARGE SCALE GENOMIC DNA]</scope>
    <source>
        <strain evidence="1 2">AP64</strain>
    </source>
</reference>
<dbReference type="InterPro" id="IPR023214">
    <property type="entry name" value="HAD_sf"/>
</dbReference>
<dbReference type="STRING" id="1379270.GEMMAAP_16195"/>
<dbReference type="GO" id="GO:0005737">
    <property type="term" value="C:cytoplasm"/>
    <property type="evidence" value="ECO:0007669"/>
    <property type="project" value="TreeGrafter"/>
</dbReference>
<evidence type="ECO:0000313" key="1">
    <source>
        <dbReference type="EMBL" id="AMW05916.1"/>
    </source>
</evidence>
<dbReference type="RefSeq" id="WP_026848360.1">
    <property type="nucleotide sequence ID" value="NZ_CP011454.1"/>
</dbReference>
<dbReference type="Gene3D" id="3.40.50.1000">
    <property type="entry name" value="HAD superfamily/HAD-like"/>
    <property type="match status" value="2"/>
</dbReference>
<dbReference type="eggNOG" id="COG0647">
    <property type="taxonomic scope" value="Bacteria"/>
</dbReference>
<dbReference type="InterPro" id="IPR006357">
    <property type="entry name" value="HAD-SF_hydro_IIA"/>
</dbReference>
<protein>
    <recommendedName>
        <fullName evidence="3">Haloacid dehalogenase</fullName>
    </recommendedName>
</protein>
<dbReference type="OrthoDB" id="9810449at2"/>
<evidence type="ECO:0008006" key="3">
    <source>
        <dbReference type="Google" id="ProtNLM"/>
    </source>
</evidence>
<organism evidence="1 2">
    <name type="scientific">Gemmatimonas phototrophica</name>
    <dbReference type="NCBI Taxonomy" id="1379270"/>
    <lineage>
        <taxon>Bacteria</taxon>
        <taxon>Pseudomonadati</taxon>
        <taxon>Gemmatimonadota</taxon>
        <taxon>Gemmatimonadia</taxon>
        <taxon>Gemmatimonadales</taxon>
        <taxon>Gemmatimonadaceae</taxon>
        <taxon>Gemmatimonas</taxon>
    </lineage>
</organism>
<proteinExistence type="predicted"/>
<dbReference type="KEGG" id="gph:GEMMAAP_16195"/>
<name>A0A143BLJ9_9BACT</name>
<reference evidence="1 2" key="2">
    <citation type="journal article" date="2016" name="Environ. Microbiol. Rep.">
        <title>Metagenomic evidence for the presence of phototrophic Gemmatimonadetes bacteria in diverse environments.</title>
        <authorList>
            <person name="Zeng Y."/>
            <person name="Baumbach J."/>
            <person name="Barbosa E.G."/>
            <person name="Azevedo V."/>
            <person name="Zhang C."/>
            <person name="Koblizek M."/>
        </authorList>
    </citation>
    <scope>NUCLEOTIDE SEQUENCE [LARGE SCALE GENOMIC DNA]</scope>
    <source>
        <strain evidence="1 2">AP64</strain>
    </source>
</reference>
<gene>
    <name evidence="1" type="ORF">GEMMAAP_16195</name>
</gene>
<evidence type="ECO:0000313" key="2">
    <source>
        <dbReference type="Proteomes" id="UP000076404"/>
    </source>
</evidence>
<sequence length="289" mass="29840">MTHAHASHSIPPERIDFRALVHRYDAILFDAYGVLVNASGALPGAAEAVQHLIDRGQPFLVVTNDASRSPHRASARFTRLGIPVQPEHVLSSGMLIAPALDEQGMRGRRVVVLGTGDSANYARQIGATVVDPDVADPADAVVIADEGGFDTLGTLDATLSMILAAHARGQRTVLLLANPDLVYPSGAGTFGLTAGSLAGMLERALQLLLGDEAPTFEVLGKPASRHFATALSMVGTRHAVMLGDTLHTDIAGAAAVGLASAIVLTGVTTAAQALAAGAHAPTYLLNDLC</sequence>
<dbReference type="Proteomes" id="UP000076404">
    <property type="component" value="Chromosome"/>
</dbReference>
<dbReference type="GO" id="GO:0016791">
    <property type="term" value="F:phosphatase activity"/>
    <property type="evidence" value="ECO:0007669"/>
    <property type="project" value="TreeGrafter"/>
</dbReference>
<accession>A0A143BLJ9</accession>